<comment type="caution">
    <text evidence="1">The sequence shown here is derived from an EMBL/GenBank/DDBJ whole genome shotgun (WGS) entry which is preliminary data.</text>
</comment>
<evidence type="ECO:0000313" key="2">
    <source>
        <dbReference type="Proteomes" id="UP000178432"/>
    </source>
</evidence>
<gene>
    <name evidence="1" type="ORF">A2663_03675</name>
</gene>
<protein>
    <submittedName>
        <fullName evidence="1">Uncharacterized protein</fullName>
    </submittedName>
</protein>
<dbReference type="AlphaFoldDB" id="A0A1G1YB18"/>
<accession>A0A1G1YB18</accession>
<dbReference type="EMBL" id="MHIF01000003">
    <property type="protein sequence ID" value="OGY49538.1"/>
    <property type="molecule type" value="Genomic_DNA"/>
</dbReference>
<organism evidence="1 2">
    <name type="scientific">Candidatus Buchananbacteria bacterium RIFCSPHIGHO2_01_FULL_46_12</name>
    <dbReference type="NCBI Taxonomy" id="1797536"/>
    <lineage>
        <taxon>Bacteria</taxon>
        <taxon>Candidatus Buchananiibacteriota</taxon>
    </lineage>
</organism>
<evidence type="ECO:0000313" key="1">
    <source>
        <dbReference type="EMBL" id="OGY49538.1"/>
    </source>
</evidence>
<reference evidence="1 2" key="1">
    <citation type="journal article" date="2016" name="Nat. Commun.">
        <title>Thousands of microbial genomes shed light on interconnected biogeochemical processes in an aquifer system.</title>
        <authorList>
            <person name="Anantharaman K."/>
            <person name="Brown C.T."/>
            <person name="Hug L.A."/>
            <person name="Sharon I."/>
            <person name="Castelle C.J."/>
            <person name="Probst A.J."/>
            <person name="Thomas B.C."/>
            <person name="Singh A."/>
            <person name="Wilkins M.J."/>
            <person name="Karaoz U."/>
            <person name="Brodie E.L."/>
            <person name="Williams K.H."/>
            <person name="Hubbard S.S."/>
            <person name="Banfield J.F."/>
        </authorList>
    </citation>
    <scope>NUCLEOTIDE SEQUENCE [LARGE SCALE GENOMIC DNA]</scope>
</reference>
<proteinExistence type="predicted"/>
<name>A0A1G1YB18_9BACT</name>
<dbReference type="Proteomes" id="UP000178432">
    <property type="component" value="Unassembled WGS sequence"/>
</dbReference>
<sequence>MTNSIISQCILISEFMIAGAYCNTPLQGEYAPIKKNPGLAEALFLPLLYLEASGRATIAALSMTVAAENRPGAIRFKRQFGDFGAALGAGPIAFHHRALTEVTSIVHFFAFCFA</sequence>